<dbReference type="Proteomes" id="UP000275652">
    <property type="component" value="Unassembled WGS sequence"/>
</dbReference>
<evidence type="ECO:0000313" key="1">
    <source>
        <dbReference type="EMBL" id="RLO11757.1"/>
    </source>
</evidence>
<feature type="non-terminal residue" evidence="1">
    <location>
        <position position="112"/>
    </location>
</feature>
<reference evidence="1 2" key="1">
    <citation type="journal article" date="2018" name="J. Invertebr. Pathol.">
        <title>New genotyping method for the causative agent of crayfish plague (Aphanomyces astaci) based on whole genome data.</title>
        <authorList>
            <person name="Minardi D."/>
            <person name="Studholme D.J."/>
            <person name="van der Giezen M."/>
            <person name="Pretto T."/>
            <person name="Oidtmann B."/>
        </authorList>
    </citation>
    <scope>NUCLEOTIDE SEQUENCE [LARGE SCALE GENOMIC DNA]</scope>
    <source>
        <strain evidence="1 2">KB13</strain>
    </source>
</reference>
<name>A0A9X8HEX3_APHAT</name>
<organism evidence="1 2">
    <name type="scientific">Aphanomyces astaci</name>
    <name type="common">Crayfish plague agent</name>
    <dbReference type="NCBI Taxonomy" id="112090"/>
    <lineage>
        <taxon>Eukaryota</taxon>
        <taxon>Sar</taxon>
        <taxon>Stramenopiles</taxon>
        <taxon>Oomycota</taxon>
        <taxon>Saprolegniomycetes</taxon>
        <taxon>Saprolegniales</taxon>
        <taxon>Verrucalvaceae</taxon>
        <taxon>Aphanomyces</taxon>
    </lineage>
</organism>
<gene>
    <name evidence="1" type="ORF">DYB28_015603</name>
</gene>
<proteinExistence type="predicted"/>
<protein>
    <submittedName>
        <fullName evidence="1">Uncharacterized protein</fullName>
    </submittedName>
</protein>
<accession>A0A9X8HEX3</accession>
<dbReference type="AlphaFoldDB" id="A0A9X8HEX3"/>
<sequence>MQDNKYNIDNEVVTLLMAYLTRSYLMLKALYASAPLVKRIETVAKQVGADIEAFVAWGALLRYRKVQASEVASMSAVSTFAEQQTDMIQVLTAQNKRLMDRIQDDDAMLAAI</sequence>
<evidence type="ECO:0000313" key="2">
    <source>
        <dbReference type="Proteomes" id="UP000275652"/>
    </source>
</evidence>
<dbReference type="EMBL" id="QUTI01015178">
    <property type="protein sequence ID" value="RLO11757.1"/>
    <property type="molecule type" value="Genomic_DNA"/>
</dbReference>
<comment type="caution">
    <text evidence="1">The sequence shown here is derived from an EMBL/GenBank/DDBJ whole genome shotgun (WGS) entry which is preliminary data.</text>
</comment>